<evidence type="ECO:0000256" key="2">
    <source>
        <dbReference type="ARBA" id="ARBA00022729"/>
    </source>
</evidence>
<dbReference type="SMART" id="SM00220">
    <property type="entry name" value="S_TKc"/>
    <property type="match status" value="1"/>
</dbReference>
<dbReference type="InterPro" id="IPR051343">
    <property type="entry name" value="G-type_lectin_kinases/EP1-like"/>
</dbReference>
<evidence type="ECO:0000256" key="3">
    <source>
        <dbReference type="ARBA" id="ARBA00023157"/>
    </source>
</evidence>
<dbReference type="Pfam" id="PF01486">
    <property type="entry name" value="K-box"/>
    <property type="match status" value="1"/>
</dbReference>
<evidence type="ECO:0000259" key="6">
    <source>
        <dbReference type="PROSITE" id="PS50011"/>
    </source>
</evidence>
<keyword evidence="1" id="KW-0245">EGF-like domain</keyword>
<dbReference type="Proteomes" id="UP000824890">
    <property type="component" value="Unassembled WGS sequence"/>
</dbReference>
<keyword evidence="9" id="KW-1185">Reference proteome</keyword>
<evidence type="ECO:0000259" key="7">
    <source>
        <dbReference type="PROSITE" id="PS51297"/>
    </source>
</evidence>
<dbReference type="InterPro" id="IPR002487">
    <property type="entry name" value="TF_Kbox"/>
</dbReference>
<dbReference type="PANTHER" id="PTHR47976:SF15">
    <property type="entry name" value="G-TYPE LECTIN S-RECEPTOR-LIKE SERINE_THREONINE-PROTEIN KINASE RLK1"/>
    <property type="match status" value="1"/>
</dbReference>
<dbReference type="InterPro" id="IPR001245">
    <property type="entry name" value="Ser-Thr/Tyr_kinase_cat_dom"/>
</dbReference>
<evidence type="ECO:0000256" key="5">
    <source>
        <dbReference type="SAM" id="Coils"/>
    </source>
</evidence>
<dbReference type="SMART" id="SM00108">
    <property type="entry name" value="B_lectin"/>
    <property type="match status" value="1"/>
</dbReference>
<keyword evidence="3" id="KW-1015">Disulfide bond</keyword>
<dbReference type="PROSITE" id="PS50011">
    <property type="entry name" value="PROTEIN_KINASE_DOM"/>
    <property type="match status" value="1"/>
</dbReference>
<dbReference type="InterPro" id="IPR011009">
    <property type="entry name" value="Kinase-like_dom_sf"/>
</dbReference>
<dbReference type="Pfam" id="PF07714">
    <property type="entry name" value="PK_Tyr_Ser-Thr"/>
    <property type="match status" value="1"/>
</dbReference>
<organism evidence="8 9">
    <name type="scientific">Brassica napus</name>
    <name type="common">Rape</name>
    <dbReference type="NCBI Taxonomy" id="3708"/>
    <lineage>
        <taxon>Eukaryota</taxon>
        <taxon>Viridiplantae</taxon>
        <taxon>Streptophyta</taxon>
        <taxon>Embryophyta</taxon>
        <taxon>Tracheophyta</taxon>
        <taxon>Spermatophyta</taxon>
        <taxon>Magnoliopsida</taxon>
        <taxon>eudicotyledons</taxon>
        <taxon>Gunneridae</taxon>
        <taxon>Pentapetalae</taxon>
        <taxon>rosids</taxon>
        <taxon>malvids</taxon>
        <taxon>Brassicales</taxon>
        <taxon>Brassicaceae</taxon>
        <taxon>Brassiceae</taxon>
        <taxon>Brassica</taxon>
    </lineage>
</organism>
<protein>
    <recommendedName>
        <fullName evidence="10">Non-specific serine/threonine protein kinase</fullName>
    </recommendedName>
</protein>
<evidence type="ECO:0008006" key="10">
    <source>
        <dbReference type="Google" id="ProtNLM"/>
    </source>
</evidence>
<feature type="coiled-coil region" evidence="5">
    <location>
        <begin position="32"/>
        <end position="89"/>
    </location>
</feature>
<dbReference type="Gene3D" id="1.10.510.10">
    <property type="entry name" value="Transferase(Phosphotransferase) domain 1"/>
    <property type="match status" value="1"/>
</dbReference>
<reference evidence="8 9" key="1">
    <citation type="submission" date="2021-05" db="EMBL/GenBank/DDBJ databases">
        <title>Genome Assembly of Synthetic Allotetraploid Brassica napus Reveals Homoeologous Exchanges between Subgenomes.</title>
        <authorList>
            <person name="Davis J.T."/>
        </authorList>
    </citation>
    <scope>NUCLEOTIDE SEQUENCE [LARGE SCALE GENOMIC DNA]</scope>
    <source>
        <strain evidence="9">cv. Da-Ae</strain>
        <tissue evidence="8">Seedling</tissue>
    </source>
</reference>
<dbReference type="PROSITE" id="PS51297">
    <property type="entry name" value="K_BOX"/>
    <property type="match status" value="1"/>
</dbReference>
<feature type="domain" description="K-box" evidence="7">
    <location>
        <begin position="32"/>
        <end position="122"/>
    </location>
</feature>
<keyword evidence="4" id="KW-0325">Glycoprotein</keyword>
<dbReference type="Gene3D" id="2.90.10.10">
    <property type="entry name" value="Bulb-type lectin domain"/>
    <property type="match status" value="1"/>
</dbReference>
<evidence type="ECO:0000256" key="1">
    <source>
        <dbReference type="ARBA" id="ARBA00022536"/>
    </source>
</evidence>
<dbReference type="InterPro" id="IPR001480">
    <property type="entry name" value="Bulb-type_lectin_dom"/>
</dbReference>
<gene>
    <name evidence="8" type="ORF">HID58_007667</name>
</gene>
<dbReference type="Pfam" id="PF01453">
    <property type="entry name" value="B_lectin"/>
    <property type="match status" value="1"/>
</dbReference>
<dbReference type="InterPro" id="IPR036426">
    <property type="entry name" value="Bulb-type_lectin_dom_sf"/>
</dbReference>
<name>A0ABQ8EHT9_BRANA</name>
<evidence type="ECO:0000256" key="4">
    <source>
        <dbReference type="ARBA" id="ARBA00023180"/>
    </source>
</evidence>
<keyword evidence="2" id="KW-0732">Signal</keyword>
<evidence type="ECO:0000313" key="9">
    <source>
        <dbReference type="Proteomes" id="UP000824890"/>
    </source>
</evidence>
<dbReference type="Gene3D" id="3.30.200.20">
    <property type="entry name" value="Phosphorylase Kinase, domain 1"/>
    <property type="match status" value="1"/>
</dbReference>
<accession>A0ABQ8EHT9</accession>
<evidence type="ECO:0000313" key="8">
    <source>
        <dbReference type="EMBL" id="KAH0940206.1"/>
    </source>
</evidence>
<sequence length="708" mass="81561">MYFTKPAWKGYLNAMIAICTQINNLLAETFHRENWVLEHAKLKARVEVLEKNKRNFMGEDLDSLSLKELQSLEHQLDAAIKSIRSRKNQAMFESISALQKRDKALQDHNNTLLKKIKEREKKTGHQEGQLNHCSNNSSIVQPQYCLTSSRWLCGESWGREWWCIVIDATKLSSSGLDKNGFPLLFDTLTCSRSGTTSTCRFVSKHHQRICSCRRISDGFRSQQISSSCLRVPQDPTQRFNLSIWFYKTPNTTIVWHAQDVNSTSGLVPAGSKVTLTADRGLVLADPRGQRLWSYSLNPSNVRMTDAGNFRLLSKDSSKDLWSSVDNPTDTLLPIRIQAYGIVYKGVLKVVGDSQVTVAVKKLDRVVQEGEKEFRNEVIAIGQTYHKNLARLIGFLQRRSRLIVYEYLPHGTLASFLFKRPRPNWKDRRRIAVEISRGILYLHEECCEQIIHCDIKPQNILLDESYSPRISDSGLAKLLRMNQTNTLTNICGTIAMEWFRNNPISSKVDVYCYGVMLLEIVCCKKAVDLEDNVILINWAYDCFRNRRLGDLMEDDLGDGGYGDGREICENRDMMLEGVAQVHYPPNPSPYSIFSCEEYLSCGPVSRTWLVFNESGYMYVLVLRDNFNEILCQQKRYRIVQRLITEPFYYHRKRQWSNNIGWSLAWSEPDNICAKRFGPYVDANELRNLACGFNTICIYQRPKCEWAESQ</sequence>
<dbReference type="PROSITE" id="PS00108">
    <property type="entry name" value="PROTEIN_KINASE_ST"/>
    <property type="match status" value="1"/>
</dbReference>
<dbReference type="SUPFAM" id="SSF51110">
    <property type="entry name" value="alpha-D-mannose-specific plant lectins"/>
    <property type="match status" value="1"/>
</dbReference>
<dbReference type="SUPFAM" id="SSF56112">
    <property type="entry name" value="Protein kinase-like (PK-like)"/>
    <property type="match status" value="1"/>
</dbReference>
<comment type="caution">
    <text evidence="8">The sequence shown here is derived from an EMBL/GenBank/DDBJ whole genome shotgun (WGS) entry which is preliminary data.</text>
</comment>
<dbReference type="InterPro" id="IPR000719">
    <property type="entry name" value="Prot_kinase_dom"/>
</dbReference>
<dbReference type="PANTHER" id="PTHR47976">
    <property type="entry name" value="G-TYPE LECTIN S-RECEPTOR-LIKE SERINE/THREONINE-PROTEIN KINASE SD2-5"/>
    <property type="match status" value="1"/>
</dbReference>
<dbReference type="InterPro" id="IPR008271">
    <property type="entry name" value="Ser/Thr_kinase_AS"/>
</dbReference>
<dbReference type="EMBL" id="JAGKQM010000002">
    <property type="protein sequence ID" value="KAH0940206.1"/>
    <property type="molecule type" value="Genomic_DNA"/>
</dbReference>
<feature type="domain" description="Protein kinase" evidence="6">
    <location>
        <begin position="328"/>
        <end position="647"/>
    </location>
</feature>
<proteinExistence type="predicted"/>
<keyword evidence="5" id="KW-0175">Coiled coil</keyword>